<evidence type="ECO:0000313" key="2">
    <source>
        <dbReference type="EMBL" id="AUD06159.1"/>
    </source>
</evidence>
<name>A0A2K8Z8K4_9BACT</name>
<dbReference type="InterPro" id="IPR003848">
    <property type="entry name" value="DUF218"/>
</dbReference>
<accession>A0A2K8Z8K4</accession>
<keyword evidence="3" id="KW-1185">Reference proteome</keyword>
<evidence type="ECO:0000259" key="1">
    <source>
        <dbReference type="Pfam" id="PF02698"/>
    </source>
</evidence>
<proteinExistence type="predicted"/>
<evidence type="ECO:0000313" key="3">
    <source>
        <dbReference type="Proteomes" id="UP000232883"/>
    </source>
</evidence>
<dbReference type="InterPro" id="IPR014729">
    <property type="entry name" value="Rossmann-like_a/b/a_fold"/>
</dbReference>
<dbReference type="EMBL" id="CP025096">
    <property type="protein sequence ID" value="AUD06159.1"/>
    <property type="molecule type" value="Genomic_DNA"/>
</dbReference>
<reference evidence="2 3" key="1">
    <citation type="submission" date="2017-11" db="EMBL/GenBank/DDBJ databases">
        <title>Taxonomic description and genome sequences of Spirosoma HA7 sp. nov., isolated from pollen microhabitat of Corylus avellana.</title>
        <authorList>
            <person name="Ambika Manirajan B."/>
            <person name="Suarez C."/>
            <person name="Ratering S."/>
            <person name="Geissler-Plaum R."/>
            <person name="Cardinale M."/>
            <person name="Sylvia S."/>
        </authorList>
    </citation>
    <scope>NUCLEOTIDE SEQUENCE [LARGE SCALE GENOMIC DNA]</scope>
    <source>
        <strain evidence="2 3">HA7</strain>
    </source>
</reference>
<dbReference type="Gene3D" id="3.40.50.620">
    <property type="entry name" value="HUPs"/>
    <property type="match status" value="1"/>
</dbReference>
<sequence>MRQSSTKTTPLESVNRDREIPRFPLPPLLNQPLIDELTNLCFYQQDRVALVDLLFVFGSNILHNELGQLISQAIDQTEVKRILITGGVARYTDLRIDSVAESERILAAIRYRDRTDLRFMLETNSTNTLENVVEARKAYDFQTSTQLLFIAHSYATMRSYLTLRKFHTQGEITGWPLILPSEIEGYSVSQADWYKSEKGRALVWGEYLRFETYGRRGDFPIQAVEHTLHKIQMLLS</sequence>
<feature type="domain" description="DUF218" evidence="1">
    <location>
        <begin position="54"/>
        <end position="208"/>
    </location>
</feature>
<dbReference type="AlphaFoldDB" id="A0A2K8Z8K4"/>
<dbReference type="Pfam" id="PF02698">
    <property type="entry name" value="DUF218"/>
    <property type="match status" value="1"/>
</dbReference>
<dbReference type="Proteomes" id="UP000232883">
    <property type="component" value="Chromosome"/>
</dbReference>
<dbReference type="KEGG" id="spir:CWM47_32530"/>
<gene>
    <name evidence="2" type="ORF">CWM47_32530</name>
</gene>
<protein>
    <submittedName>
        <fullName evidence="2">YdcF family protein</fullName>
    </submittedName>
</protein>
<organism evidence="2 3">
    <name type="scientific">Spirosoma pollinicola</name>
    <dbReference type="NCBI Taxonomy" id="2057025"/>
    <lineage>
        <taxon>Bacteria</taxon>
        <taxon>Pseudomonadati</taxon>
        <taxon>Bacteroidota</taxon>
        <taxon>Cytophagia</taxon>
        <taxon>Cytophagales</taxon>
        <taxon>Cytophagaceae</taxon>
        <taxon>Spirosoma</taxon>
    </lineage>
</organism>